<dbReference type="PANTHER" id="PTHR43814:SF1">
    <property type="entry name" value="ARGININOSUCCINATE LYASE"/>
    <property type="match status" value="1"/>
</dbReference>
<evidence type="ECO:0000256" key="7">
    <source>
        <dbReference type="ARBA" id="ARBA00019698"/>
    </source>
</evidence>
<keyword evidence="19" id="KW-1015">Disulfide bond</keyword>
<dbReference type="Proteomes" id="UP001220961">
    <property type="component" value="Chromosome 4"/>
</dbReference>
<dbReference type="PROSITE" id="PS00803">
    <property type="entry name" value="CALRETICULIN_1"/>
    <property type="match status" value="1"/>
</dbReference>
<dbReference type="CDD" id="cd06257">
    <property type="entry name" value="DnaJ"/>
    <property type="match status" value="1"/>
</dbReference>
<dbReference type="Gene3D" id="2.60.120.200">
    <property type="match status" value="1"/>
</dbReference>
<evidence type="ECO:0000256" key="19">
    <source>
        <dbReference type="PIRSR" id="PIRSR601580-3"/>
    </source>
</evidence>
<dbReference type="SUPFAM" id="SSF48557">
    <property type="entry name" value="L-aspartase-like"/>
    <property type="match status" value="1"/>
</dbReference>
<proteinExistence type="inferred from homology"/>
<dbReference type="InterPro" id="IPR024083">
    <property type="entry name" value="Fumarase/histidase_N"/>
</dbReference>
<dbReference type="InterPro" id="IPR018253">
    <property type="entry name" value="DnaJ_domain_CS"/>
</dbReference>
<evidence type="ECO:0000256" key="11">
    <source>
        <dbReference type="ARBA" id="ARBA00022771"/>
    </source>
</evidence>
<dbReference type="SUPFAM" id="SSF49493">
    <property type="entry name" value="HSP40/DnaJ peptide-binding domain"/>
    <property type="match status" value="1"/>
</dbReference>
<dbReference type="InterPro" id="IPR036869">
    <property type="entry name" value="J_dom_sf"/>
</dbReference>
<dbReference type="EMBL" id="CP119911">
    <property type="protein sequence ID" value="WFD19904.1"/>
    <property type="molecule type" value="Genomic_DNA"/>
</dbReference>
<comment type="subcellular location">
    <subcellularLocation>
        <location evidence="2">Endoplasmic reticulum membrane</location>
        <topology evidence="2">Single-pass membrane protein</topology>
    </subcellularLocation>
</comment>
<dbReference type="FunFam" id="1.10.275.10:FF:000002">
    <property type="entry name" value="Argininosuccinate lyase"/>
    <property type="match status" value="1"/>
</dbReference>
<accession>A0AAF0E7Q5</accession>
<dbReference type="SUPFAM" id="SSF63887">
    <property type="entry name" value="P-domain of calnexin/calreticulin"/>
    <property type="match status" value="1"/>
</dbReference>
<keyword evidence="11" id="KW-0863">Zinc-finger</keyword>
<dbReference type="Gene3D" id="1.20.200.10">
    <property type="entry name" value="Fumarase/aspartase (Central domain)"/>
    <property type="match status" value="1"/>
</dbReference>
<comment type="similarity">
    <text evidence="4">Belongs to the lyase 1 family. Argininosuccinate lyase subfamily.</text>
</comment>
<evidence type="ECO:0000256" key="10">
    <source>
        <dbReference type="ARBA" id="ARBA00022737"/>
    </source>
</evidence>
<keyword evidence="9" id="KW-0479">Metal-binding</keyword>
<dbReference type="SUPFAM" id="SSF49899">
    <property type="entry name" value="Concanavalin A-like lectins/glucanases"/>
    <property type="match status" value="1"/>
</dbReference>
<feature type="compositionally biased region" description="Basic and acidic residues" evidence="20">
    <location>
        <begin position="923"/>
        <end position="932"/>
    </location>
</feature>
<feature type="disulfide bond" evidence="19">
    <location>
        <begin position="792"/>
        <end position="827"/>
    </location>
</feature>
<dbReference type="FunFam" id="2.10.250.10:FF:000001">
    <property type="entry name" value="Calnexin homolog"/>
    <property type="match status" value="1"/>
</dbReference>
<dbReference type="Pfam" id="PF00226">
    <property type="entry name" value="DnaJ"/>
    <property type="match status" value="1"/>
</dbReference>
<comment type="pathway">
    <text evidence="3">Amino-acid biosynthesis; L-arginine biosynthesis; L-arginine from L-ornithine and carbamoyl phosphate: step 3/3.</text>
</comment>
<dbReference type="InterPro" id="IPR022761">
    <property type="entry name" value="Fumarate_lyase_N"/>
</dbReference>
<gene>
    <name evidence="23" type="primary">ARG4</name>
    <name evidence="23" type="ORF">MCAP1_002145</name>
</gene>
<evidence type="ECO:0000256" key="17">
    <source>
        <dbReference type="ARBA" id="ARBA00032749"/>
    </source>
</evidence>
<evidence type="ECO:0000313" key="23">
    <source>
        <dbReference type="EMBL" id="WFD19904.1"/>
    </source>
</evidence>
<dbReference type="EC" id="4.3.2.1" evidence="6"/>
<dbReference type="InterPro" id="IPR029419">
    <property type="entry name" value="Arg_succ_lyase_C"/>
</dbReference>
<dbReference type="PROSITE" id="PS50076">
    <property type="entry name" value="DNAJ_2"/>
    <property type="match status" value="1"/>
</dbReference>
<dbReference type="Gene3D" id="1.10.40.30">
    <property type="entry name" value="Fumarase/aspartase (C-terminal domain)"/>
    <property type="match status" value="1"/>
</dbReference>
<dbReference type="Gene3D" id="2.10.250.10">
    <property type="entry name" value="Calreticulin/calnexin, P domain"/>
    <property type="match status" value="1"/>
</dbReference>
<evidence type="ECO:0000256" key="12">
    <source>
        <dbReference type="ARBA" id="ARBA00022824"/>
    </source>
</evidence>
<dbReference type="PROSITE" id="PS00163">
    <property type="entry name" value="FUMARATE_LYASES"/>
    <property type="match status" value="1"/>
</dbReference>
<dbReference type="FunFam" id="1.20.200.10:FF:000002">
    <property type="entry name" value="Argininosuccinate lyase"/>
    <property type="match status" value="1"/>
</dbReference>
<evidence type="ECO:0000256" key="1">
    <source>
        <dbReference type="ARBA" id="ARBA00000985"/>
    </source>
</evidence>
<feature type="region of interest" description="Disordered" evidence="20">
    <location>
        <begin position="1173"/>
        <end position="1223"/>
    </location>
</feature>
<dbReference type="SUPFAM" id="SSF46565">
    <property type="entry name" value="Chaperone J-domain"/>
    <property type="match status" value="1"/>
</dbReference>
<comment type="catalytic activity">
    <reaction evidence="1">
        <text>2-(N(omega)-L-arginino)succinate = fumarate + L-arginine</text>
        <dbReference type="Rhea" id="RHEA:24020"/>
        <dbReference type="ChEBI" id="CHEBI:29806"/>
        <dbReference type="ChEBI" id="CHEBI:32682"/>
        <dbReference type="ChEBI" id="CHEBI:57472"/>
        <dbReference type="EC" id="4.3.2.1"/>
    </reaction>
</comment>
<dbReference type="InterPro" id="IPR013320">
    <property type="entry name" value="ConA-like_dom_sf"/>
</dbReference>
<dbReference type="InterPro" id="IPR020557">
    <property type="entry name" value="Fumarate_lyase_CS"/>
</dbReference>
<evidence type="ECO:0000256" key="15">
    <source>
        <dbReference type="ARBA" id="ARBA00023136"/>
    </source>
</evidence>
<evidence type="ECO:0000256" key="8">
    <source>
        <dbReference type="ARBA" id="ARBA00022692"/>
    </source>
</evidence>
<keyword evidence="8 21" id="KW-0812">Transmembrane</keyword>
<keyword evidence="12" id="KW-0256">Endoplasmic reticulum</keyword>
<dbReference type="Gene3D" id="1.10.287.110">
    <property type="entry name" value="DnaJ domain"/>
    <property type="match status" value="1"/>
</dbReference>
<dbReference type="SMART" id="SM00271">
    <property type="entry name" value="DnaJ"/>
    <property type="match status" value="1"/>
</dbReference>
<feature type="region of interest" description="Disordered" evidence="20">
    <location>
        <begin position="895"/>
        <end position="936"/>
    </location>
</feature>
<feature type="compositionally biased region" description="Basic and acidic residues" evidence="20">
    <location>
        <begin position="903"/>
        <end position="913"/>
    </location>
</feature>
<organism evidence="23 24">
    <name type="scientific">Malassezia caprae</name>
    <dbReference type="NCBI Taxonomy" id="1381934"/>
    <lineage>
        <taxon>Eukaryota</taxon>
        <taxon>Fungi</taxon>
        <taxon>Dikarya</taxon>
        <taxon>Basidiomycota</taxon>
        <taxon>Ustilaginomycotina</taxon>
        <taxon>Malasseziomycetes</taxon>
        <taxon>Malasseziales</taxon>
        <taxon>Malasseziaceae</taxon>
        <taxon>Malassezia</taxon>
    </lineage>
</organism>
<dbReference type="FunFam" id="2.60.260.20:FF:000003">
    <property type="entry name" value="DnaJ subfamily A member 2"/>
    <property type="match status" value="1"/>
</dbReference>
<dbReference type="GO" id="GO:0008270">
    <property type="term" value="F:zinc ion binding"/>
    <property type="evidence" value="ECO:0007669"/>
    <property type="project" value="UniProtKB-KW"/>
</dbReference>
<keyword evidence="15 21" id="KW-0472">Membrane</keyword>
<evidence type="ECO:0000313" key="24">
    <source>
        <dbReference type="Proteomes" id="UP001220961"/>
    </source>
</evidence>
<evidence type="ECO:0000256" key="18">
    <source>
        <dbReference type="ARBA" id="ARBA00040224"/>
    </source>
</evidence>
<keyword evidence="13" id="KW-0862">Zinc</keyword>
<evidence type="ECO:0000256" key="4">
    <source>
        <dbReference type="ARBA" id="ARBA00010755"/>
    </source>
</evidence>
<evidence type="ECO:0000256" key="21">
    <source>
        <dbReference type="SAM" id="Phobius"/>
    </source>
</evidence>
<dbReference type="GO" id="GO:0005789">
    <property type="term" value="C:endoplasmic reticulum membrane"/>
    <property type="evidence" value="ECO:0007669"/>
    <property type="project" value="UniProtKB-SubCell"/>
</dbReference>
<comment type="similarity">
    <text evidence="5">Belongs to the calreticulin family.</text>
</comment>
<feature type="compositionally biased region" description="Low complexity" evidence="20">
    <location>
        <begin position="1204"/>
        <end position="1223"/>
    </location>
</feature>
<dbReference type="Pfam" id="PF14698">
    <property type="entry name" value="ASL_C2"/>
    <property type="match status" value="1"/>
</dbReference>
<dbReference type="GO" id="GO:0051082">
    <property type="term" value="F:unfolded protein binding"/>
    <property type="evidence" value="ECO:0007669"/>
    <property type="project" value="InterPro"/>
</dbReference>
<dbReference type="CDD" id="cd10747">
    <property type="entry name" value="DnaJ_C"/>
    <property type="match status" value="1"/>
</dbReference>
<evidence type="ECO:0000256" key="6">
    <source>
        <dbReference type="ARBA" id="ARBA00012338"/>
    </source>
</evidence>
<feature type="domain" description="J" evidence="22">
    <location>
        <begin position="6"/>
        <end position="71"/>
    </location>
</feature>
<dbReference type="InterPro" id="IPR009049">
    <property type="entry name" value="Argininosuccinate_lyase"/>
</dbReference>
<keyword evidence="14 21" id="KW-1133">Transmembrane helix</keyword>
<dbReference type="CDD" id="cd01359">
    <property type="entry name" value="Argininosuccinate_lyase"/>
    <property type="match status" value="1"/>
</dbReference>
<keyword evidence="16" id="KW-0143">Chaperone</keyword>
<dbReference type="InterPro" id="IPR018124">
    <property type="entry name" value="Calret/calnex_CS"/>
</dbReference>
<dbReference type="InterPro" id="IPR000362">
    <property type="entry name" value="Fumarate_lyase_fam"/>
</dbReference>
<dbReference type="FunFam" id="2.60.120.200:FF:000011">
    <property type="entry name" value="Probable calnexin"/>
    <property type="match status" value="1"/>
</dbReference>
<dbReference type="AlphaFoldDB" id="A0AAF0E7Q5"/>
<protein>
    <recommendedName>
        <fullName evidence="7">Argininosuccinate lyase</fullName>
        <ecNumber evidence="6">4.3.2.1</ecNumber>
    </recommendedName>
    <alternativeName>
        <fullName evidence="17">Arginosuccinase</fullName>
    </alternativeName>
    <alternativeName>
        <fullName evidence="18">Calnexin</fullName>
    </alternativeName>
</protein>
<dbReference type="Gene3D" id="1.10.275.10">
    <property type="entry name" value="Fumarase/aspartase (N-terminal domain)"/>
    <property type="match status" value="1"/>
</dbReference>
<sequence length="1223" mass="135812">MVVDSKLYDILGISPDASDAEIKKAYKKQSLANHPDKNPGDENASQRFQEVANAYETLSDPDARAAYDRYGDADGMPGMGPGMGPGMDMDDIFGGYDGQRIVFEGEGDQLPDTKPASIIFELKQKPHDTFQVRNLDLLATVNIPLAEALLGFSRTILTHLDGRQIHVTKKQGEVIRPNQVDVIRGEGMMDQRYLDRRGDLFISWNIEFPPDDWMRSTDAELWGGRFTGETDPIMHAFNESLSYDKRMWAQDIRGSQAYAKALIGCGILTEKEANQIIEGLNEVGKEWENGTFKAAPEDEDIHTANERRLKELIGAVAGKLHTGRSRNDQVATDMRMWMLDELDVLVKLLKELICVMAKRAEQEVDVLMPGYTHLQRAQPIRWSQLLLSHATYFLNDLERLQSIRPRVSMLPLGAGPLAGNPFAGLDRKKLAEDLGFDAVGINSMHSVSDRDFIVEMLMWTSLFSVHISKMAEDLIIYSSSEFGFVQLSDAYSTGSSIMPQKKNPDSLELLRGKSGRLFGNMSGFMVSLKGIPSTYNKDLQEDKEPLFDSIDTTKACVQILTGVVSTMTINAQKMRGALTTDMLATDLADYLVRKGIPFRETHHISGSAVKMAEDRGCELSDLTLDDFLTLNPAFEADVQKVWDPEESVERRNAIGGTSRRAPIAGAVTTSTLALLALQSVSADVDADRPKFVPSTVEGLFVEQFTPGWETRWALSKTSKIQSGSEEEFKYDGIWAVEEPTVFPGLAGDDSLIMKSKAKQHAISSLFDKPITFDGTKPFVVQYDVKMQNGLSCGGAYVKLLNADAGKLDSAQFGDTTPYSIMFGPDRCGADSKIHFIFHHKNPKTGKYEEKQLKAPPQAKITKVSTLYTLIVNPDQTYEILVNNDSVAKGSLLEDFLPPVNPPKEIDDPKDKKPSNWVDEAEIPDPKAKKPKDWDEDAPAMIADPAAKMPSDWLKDEPLMVPDPEAVKPEEWDDEEDGEFVPTLVPNPKCRDVSGCGEWLPNQIPNPAYKGKWSAPMIKNPAYKGEWAPRKIPNKDWFEDKQPNKFASVGGVGFELWTMDDGIAFDNIYIGNDPEKALKFAKETFEVKLPVEQKREQTEIEKDPEFVQGRSRDQPVWERVVSHIRHRTNVLVDRLTTENDKVHVLLQSKDILGFYAAVVAVLLGLVGLTGSLLSGGSSATVPPTKKVDAPVPPTKEDKKEEAASTAVPTKTTVTKRVPVTESKQ</sequence>
<dbReference type="PROSITE" id="PS00636">
    <property type="entry name" value="DNAJ_1"/>
    <property type="match status" value="1"/>
</dbReference>
<dbReference type="InterPro" id="IPR002939">
    <property type="entry name" value="DnaJ_C"/>
</dbReference>
<evidence type="ECO:0000256" key="5">
    <source>
        <dbReference type="ARBA" id="ARBA00010983"/>
    </source>
</evidence>
<dbReference type="Pfam" id="PF01556">
    <property type="entry name" value="DnaJ_C"/>
    <property type="match status" value="1"/>
</dbReference>
<dbReference type="GO" id="GO:0042450">
    <property type="term" value="P:L-arginine biosynthetic process via ornithine"/>
    <property type="evidence" value="ECO:0007669"/>
    <property type="project" value="InterPro"/>
</dbReference>
<dbReference type="GO" id="GO:0006457">
    <property type="term" value="P:protein folding"/>
    <property type="evidence" value="ECO:0007669"/>
    <property type="project" value="InterPro"/>
</dbReference>
<dbReference type="PRINTS" id="PR00145">
    <property type="entry name" value="ARGSUCLYASE"/>
</dbReference>
<evidence type="ECO:0000256" key="2">
    <source>
        <dbReference type="ARBA" id="ARBA00004389"/>
    </source>
</evidence>
<dbReference type="Pfam" id="PF00262">
    <property type="entry name" value="Calreticulin"/>
    <property type="match status" value="1"/>
</dbReference>
<evidence type="ECO:0000256" key="20">
    <source>
        <dbReference type="SAM" id="MobiDB-lite"/>
    </source>
</evidence>
<dbReference type="FunFam" id="1.10.40.30:FF:000001">
    <property type="entry name" value="Argininosuccinate lyase"/>
    <property type="match status" value="1"/>
</dbReference>
<dbReference type="Pfam" id="PF00206">
    <property type="entry name" value="Lyase_1"/>
    <property type="match status" value="1"/>
</dbReference>
<dbReference type="PROSITE" id="PS00804">
    <property type="entry name" value="CALRETICULIN_2"/>
    <property type="match status" value="1"/>
</dbReference>
<dbReference type="InterPro" id="IPR001580">
    <property type="entry name" value="Calret/calnex"/>
</dbReference>
<dbReference type="Gene3D" id="2.60.260.20">
    <property type="entry name" value="Urease metallochaperone UreE, N-terminal domain"/>
    <property type="match status" value="2"/>
</dbReference>
<dbReference type="InterPro" id="IPR008971">
    <property type="entry name" value="HSP40/DnaJ_pept-bd"/>
</dbReference>
<keyword evidence="24" id="KW-1185">Reference proteome</keyword>
<evidence type="ECO:0000256" key="3">
    <source>
        <dbReference type="ARBA" id="ARBA00004941"/>
    </source>
</evidence>
<evidence type="ECO:0000259" key="22">
    <source>
        <dbReference type="PROSITE" id="PS50076"/>
    </source>
</evidence>
<evidence type="ECO:0000256" key="16">
    <source>
        <dbReference type="ARBA" id="ARBA00023186"/>
    </source>
</evidence>
<keyword evidence="10" id="KW-0677">Repeat</keyword>
<name>A0AAF0E7Q5_9BASI</name>
<dbReference type="PRINTS" id="PR00149">
    <property type="entry name" value="FUMRATELYASE"/>
</dbReference>
<dbReference type="InterPro" id="IPR001623">
    <property type="entry name" value="DnaJ_domain"/>
</dbReference>
<evidence type="ECO:0000256" key="9">
    <source>
        <dbReference type="ARBA" id="ARBA00022723"/>
    </source>
</evidence>
<reference evidence="23" key="1">
    <citation type="submission" date="2023-03" db="EMBL/GenBank/DDBJ databases">
        <title>Mating type loci evolution in Malassezia.</title>
        <authorList>
            <person name="Coelho M.A."/>
        </authorList>
    </citation>
    <scope>NUCLEOTIDE SEQUENCE</scope>
    <source>
        <strain evidence="23">CBS 10434</strain>
    </source>
</reference>
<dbReference type="NCBIfam" id="TIGR00838">
    <property type="entry name" value="argH"/>
    <property type="match status" value="1"/>
</dbReference>
<dbReference type="HAMAP" id="MF_00006">
    <property type="entry name" value="Arg_succ_lyase"/>
    <property type="match status" value="1"/>
</dbReference>
<keyword evidence="23" id="KW-0456">Lyase</keyword>
<dbReference type="GO" id="GO:0004056">
    <property type="term" value="F:argininosuccinate lyase activity"/>
    <property type="evidence" value="ECO:0007669"/>
    <property type="project" value="UniProtKB-EC"/>
</dbReference>
<evidence type="ECO:0000256" key="14">
    <source>
        <dbReference type="ARBA" id="ARBA00022989"/>
    </source>
</evidence>
<dbReference type="PANTHER" id="PTHR43814">
    <property type="entry name" value="ARGININOSUCCINATE LYASE"/>
    <property type="match status" value="1"/>
</dbReference>
<dbReference type="InterPro" id="IPR009033">
    <property type="entry name" value="Calreticulin/calnexin_P_dom_sf"/>
</dbReference>
<evidence type="ECO:0000256" key="13">
    <source>
        <dbReference type="ARBA" id="ARBA00022833"/>
    </source>
</evidence>
<dbReference type="PRINTS" id="PR00625">
    <property type="entry name" value="JDOMAIN"/>
</dbReference>
<dbReference type="GO" id="GO:0005509">
    <property type="term" value="F:calcium ion binding"/>
    <property type="evidence" value="ECO:0007669"/>
    <property type="project" value="InterPro"/>
</dbReference>
<dbReference type="InterPro" id="IPR008948">
    <property type="entry name" value="L-Aspartase-like"/>
</dbReference>
<feature type="transmembrane region" description="Helical" evidence="21">
    <location>
        <begin position="1151"/>
        <end position="1172"/>
    </location>
</feature>
<dbReference type="GO" id="GO:0005829">
    <property type="term" value="C:cytosol"/>
    <property type="evidence" value="ECO:0007669"/>
    <property type="project" value="TreeGrafter"/>
</dbReference>